<dbReference type="dictyBase" id="DDB_G0290629"/>
<dbReference type="GO" id="GO:0005829">
    <property type="term" value="C:cytosol"/>
    <property type="evidence" value="ECO:0007669"/>
    <property type="project" value="GOC"/>
</dbReference>
<feature type="region of interest" description="Disordered" evidence="4">
    <location>
        <begin position="49"/>
        <end position="81"/>
    </location>
</feature>
<feature type="active site" description="Glycyl thioester intermediate" evidence="3">
    <location>
        <position position="822"/>
    </location>
</feature>
<feature type="domain" description="UBC core" evidence="5">
    <location>
        <begin position="736"/>
        <end position="902"/>
    </location>
</feature>
<keyword evidence="1" id="KW-0808">Transferase</keyword>
<dbReference type="FunFam" id="3.10.110.10:FF:000214">
    <property type="entry name" value="Uncharacterized protein"/>
    <property type="match status" value="1"/>
</dbReference>
<dbReference type="PaxDb" id="44689-DDB0189005"/>
<dbReference type="AlphaFoldDB" id="Q54FR5"/>
<evidence type="ECO:0000256" key="4">
    <source>
        <dbReference type="SAM" id="MobiDB-lite"/>
    </source>
</evidence>
<evidence type="ECO:0000256" key="2">
    <source>
        <dbReference type="ARBA" id="ARBA00022786"/>
    </source>
</evidence>
<dbReference type="SMR" id="Q54FR5"/>
<feature type="compositionally biased region" description="Acidic residues" evidence="4">
    <location>
        <begin position="585"/>
        <end position="607"/>
    </location>
</feature>
<feature type="compositionally biased region" description="Acidic residues" evidence="4">
    <location>
        <begin position="51"/>
        <end position="78"/>
    </location>
</feature>
<dbReference type="HOGENOM" id="CLU_305757_0_0_1"/>
<dbReference type="PROSITE" id="PS00183">
    <property type="entry name" value="UBC_1"/>
    <property type="match status" value="1"/>
</dbReference>
<dbReference type="OMA" id="QIGTHIG"/>
<dbReference type="CDD" id="cd23837">
    <property type="entry name" value="UBCc_UBE2O"/>
    <property type="match status" value="1"/>
</dbReference>
<dbReference type="Pfam" id="PF00179">
    <property type="entry name" value="UQ_con"/>
    <property type="match status" value="1"/>
</dbReference>
<name>Q54FR5_DICDI</name>
<dbReference type="VEuPathDB" id="AmoebaDB:DDB_G0290629"/>
<keyword evidence="7" id="KW-1185">Reference proteome</keyword>
<evidence type="ECO:0000256" key="3">
    <source>
        <dbReference type="PROSITE-ProRule" id="PRU10133"/>
    </source>
</evidence>
<dbReference type="Pfam" id="PF23043">
    <property type="entry name" value="SH3-B_UBE2O"/>
    <property type="match status" value="1"/>
</dbReference>
<feature type="compositionally biased region" description="Basic and acidic residues" evidence="4">
    <location>
        <begin position="619"/>
        <end position="631"/>
    </location>
</feature>
<dbReference type="InterPro" id="IPR016135">
    <property type="entry name" value="UBQ-conjugating_enzyme/RWD"/>
</dbReference>
<dbReference type="SMART" id="SM00212">
    <property type="entry name" value="UBCc"/>
    <property type="match status" value="1"/>
</dbReference>
<dbReference type="PROSITE" id="PS50127">
    <property type="entry name" value="UBC_2"/>
    <property type="match status" value="1"/>
</dbReference>
<dbReference type="EMBL" id="AAFI02000164">
    <property type="protein sequence ID" value="EAL62175.1"/>
    <property type="molecule type" value="Genomic_DNA"/>
</dbReference>
<dbReference type="InterPro" id="IPR000608">
    <property type="entry name" value="UBC"/>
</dbReference>
<dbReference type="InParanoid" id="Q54FR5"/>
<dbReference type="InterPro" id="IPR057733">
    <property type="entry name" value="UBE2O-like_SH3-B"/>
</dbReference>
<dbReference type="InterPro" id="IPR023313">
    <property type="entry name" value="UBQ-conjugating_AS"/>
</dbReference>
<dbReference type="SUPFAM" id="SSF54495">
    <property type="entry name" value="UBC-like"/>
    <property type="match status" value="1"/>
</dbReference>
<dbReference type="PANTHER" id="PTHR46116:SF15">
    <property type="entry name" value="(E3-INDEPENDENT) E2 UBIQUITIN-CONJUGATING ENZYME"/>
    <property type="match status" value="1"/>
</dbReference>
<proteinExistence type="predicted"/>
<comment type="caution">
    <text evidence="6">The sequence shown here is derived from an EMBL/GenBank/DDBJ whole genome shotgun (WGS) entry which is preliminary data.</text>
</comment>
<evidence type="ECO:0000313" key="6">
    <source>
        <dbReference type="EMBL" id="EAL62175.1"/>
    </source>
</evidence>
<gene>
    <name evidence="6" type="ORF">DDB_G0290629</name>
</gene>
<dbReference type="InterPro" id="IPR057734">
    <property type="entry name" value="UBE2O-like_SH3-C"/>
</dbReference>
<organism evidence="6 7">
    <name type="scientific">Dictyostelium discoideum</name>
    <name type="common">Social amoeba</name>
    <dbReference type="NCBI Taxonomy" id="44689"/>
    <lineage>
        <taxon>Eukaryota</taxon>
        <taxon>Amoebozoa</taxon>
        <taxon>Evosea</taxon>
        <taxon>Eumycetozoa</taxon>
        <taxon>Dictyostelia</taxon>
        <taxon>Dictyosteliales</taxon>
        <taxon>Dictyosteliaceae</taxon>
        <taxon>Dictyostelium</taxon>
    </lineage>
</organism>
<dbReference type="FunCoup" id="Q54FR5">
    <property type="interactions" value="68"/>
</dbReference>
<reference evidence="6 7" key="1">
    <citation type="journal article" date="2005" name="Nature">
        <title>The genome of the social amoeba Dictyostelium discoideum.</title>
        <authorList>
            <consortium name="The Dictyostelium discoideum Sequencing Consortium"/>
            <person name="Eichinger L."/>
            <person name="Pachebat J.A."/>
            <person name="Glockner G."/>
            <person name="Rajandream M.A."/>
            <person name="Sucgang R."/>
            <person name="Berriman M."/>
            <person name="Song J."/>
            <person name="Olsen R."/>
            <person name="Szafranski K."/>
            <person name="Xu Q."/>
            <person name="Tunggal B."/>
            <person name="Kummerfeld S."/>
            <person name="Madera M."/>
            <person name="Konfortov B.A."/>
            <person name="Rivero F."/>
            <person name="Bankier A.T."/>
            <person name="Lehmann R."/>
            <person name="Hamlin N."/>
            <person name="Davies R."/>
            <person name="Gaudet P."/>
            <person name="Fey P."/>
            <person name="Pilcher K."/>
            <person name="Chen G."/>
            <person name="Saunders D."/>
            <person name="Sodergren E."/>
            <person name="Davis P."/>
            <person name="Kerhornou A."/>
            <person name="Nie X."/>
            <person name="Hall N."/>
            <person name="Anjard C."/>
            <person name="Hemphill L."/>
            <person name="Bason N."/>
            <person name="Farbrother P."/>
            <person name="Desany B."/>
            <person name="Just E."/>
            <person name="Morio T."/>
            <person name="Rost R."/>
            <person name="Churcher C."/>
            <person name="Cooper J."/>
            <person name="Haydock S."/>
            <person name="van Driessche N."/>
            <person name="Cronin A."/>
            <person name="Goodhead I."/>
            <person name="Muzny D."/>
            <person name="Mourier T."/>
            <person name="Pain A."/>
            <person name="Lu M."/>
            <person name="Harper D."/>
            <person name="Lindsay R."/>
            <person name="Hauser H."/>
            <person name="James K."/>
            <person name="Quiles M."/>
            <person name="Madan Babu M."/>
            <person name="Saito T."/>
            <person name="Buchrieser C."/>
            <person name="Wardroper A."/>
            <person name="Felder M."/>
            <person name="Thangavelu M."/>
            <person name="Johnson D."/>
            <person name="Knights A."/>
            <person name="Loulseged H."/>
            <person name="Mungall K."/>
            <person name="Oliver K."/>
            <person name="Price C."/>
            <person name="Quail M.A."/>
            <person name="Urushihara H."/>
            <person name="Hernandez J."/>
            <person name="Rabbinowitsch E."/>
            <person name="Steffen D."/>
            <person name="Sanders M."/>
            <person name="Ma J."/>
            <person name="Kohara Y."/>
            <person name="Sharp S."/>
            <person name="Simmonds M."/>
            <person name="Spiegler S."/>
            <person name="Tivey A."/>
            <person name="Sugano S."/>
            <person name="White B."/>
            <person name="Walker D."/>
            <person name="Woodward J."/>
            <person name="Winckler T."/>
            <person name="Tanaka Y."/>
            <person name="Shaulsky G."/>
            <person name="Schleicher M."/>
            <person name="Weinstock G."/>
            <person name="Rosenthal A."/>
            <person name="Cox E.C."/>
            <person name="Chisholm R.L."/>
            <person name="Gibbs R."/>
            <person name="Loomis W.F."/>
            <person name="Platzer M."/>
            <person name="Kay R.R."/>
            <person name="Williams J."/>
            <person name="Dear P.H."/>
            <person name="Noegel A.A."/>
            <person name="Barrell B."/>
            <person name="Kuspa A."/>
        </authorList>
    </citation>
    <scope>NUCLEOTIDE SEQUENCE [LARGE SCALE GENOMIC DNA]</scope>
    <source>
        <strain evidence="6 7">AX4</strain>
    </source>
</reference>
<dbReference type="Proteomes" id="UP000002195">
    <property type="component" value="Unassembled WGS sequence"/>
</dbReference>
<feature type="region of interest" description="Disordered" evidence="4">
    <location>
        <begin position="145"/>
        <end position="165"/>
    </location>
</feature>
<accession>Q54FR5</accession>
<dbReference type="KEGG" id="ddi:DDB_G0290629"/>
<dbReference type="RefSeq" id="XP_635702.1">
    <property type="nucleotide sequence ID" value="XM_630610.1"/>
</dbReference>
<keyword evidence="2" id="KW-0833">Ubl conjugation pathway</keyword>
<dbReference type="GO" id="GO:0061631">
    <property type="term" value="F:ubiquitin conjugating enzyme activity"/>
    <property type="evidence" value="ECO:0000318"/>
    <property type="project" value="GO_Central"/>
</dbReference>
<feature type="compositionally biased region" description="Acidic residues" evidence="4">
    <location>
        <begin position="154"/>
        <end position="165"/>
    </location>
</feature>
<evidence type="ECO:0000259" key="5">
    <source>
        <dbReference type="PROSITE" id="PS50127"/>
    </source>
</evidence>
<dbReference type="GO" id="GO:0042147">
    <property type="term" value="P:retrograde transport, endosome to Golgi"/>
    <property type="evidence" value="ECO:0000318"/>
    <property type="project" value="GO_Central"/>
</dbReference>
<dbReference type="Pfam" id="PF23044">
    <property type="entry name" value="SH3-C_UBE2O"/>
    <property type="match status" value="1"/>
</dbReference>
<sequence length="970" mass="111585">MEVDTNSDTNTIKNNDVIFVKEKNLFKDDIVCYKSQYCLVARVSWDHDNLDVDDDDDDEDDEEESEEDSEESESESEGDSNVMEIEDSSINNNNNNNDKIKNAIKKSGFYSTDDILKMNQDIKDGVLTNKEYLDIEDLENDDFKRHSRRRNNNDDDNDNDSDDEYDYYDFKNNESGVLLLVISSNQLIEVDYNEEELQIFDRHFYLTDSVQKINSDSKLLGSVIKCQKTYFVVPFSTINTGIITQGDLTLVQKVYDPSTLVVGSKVFDSNKIAAGLVTKVVYDLECLDVNNNDKIVKIKRAESLNNVFLHKIYNDDDSFCPGKIVFSKSKKKLVINKVIPVEAEIEWLYFFKNDCDYPNSIQPIDKIIKFSDDYETFSCGEPIVYIDKDGEEKGGYLFLTKSIYTVAWQDGEFTQEDSVDLMICDSLATDYFPGQVVCTSGMDVANPYSNKQSKWGVVISTKPTDRVCSINWNNIVHEDDDNSGGSSNNNNNEDNKDSTLIIKYLNDNGESSFIENDVSVYDIEYLEEYNFDESDYVCKLDDSKILKEADIIGQVIGRDGLQLKIKWNNGFIEMVYPFELTKVDDFDDSDSEDEEDDDEYYDDDDDDRSSFSEYCESSNSKEQEDTSETEKEIKKVIKKIEDEEKEKLKPIQQQQQQIINKISIEEKEKENQNENEKENIENINENNNNYKIIDNDKELIKNTEQIENGCIKFEILKEFEIHNFIEEKSGGSLNKKFLNTISKEFEILSTSMPPGIFVKANSTKIQLLSALIIGPQDTIYENSIFIFDIYLPNQYPMVPPKVFYHSVSFKLHPNLNVNGTVCLSLLGTWHGNKNELWIPEVSNLLQVLISIQGLILGCKEPYFLEAGYDTQIGTHIGIRNSSIFNEDSYLLSLETICFYLKNQPILFKDIIQNHFKLELPAILNRIDQFLNQNNQANNGIKSLFCINLPPSQGFLTPLKKLKNKIQEYLK</sequence>
<evidence type="ECO:0000313" key="7">
    <source>
        <dbReference type="Proteomes" id="UP000002195"/>
    </source>
</evidence>
<protein>
    <recommendedName>
        <fullName evidence="5">UBC core domain-containing protein</fullName>
    </recommendedName>
</protein>
<dbReference type="GeneID" id="8627773"/>
<dbReference type="Gene3D" id="3.10.110.10">
    <property type="entry name" value="Ubiquitin Conjugating Enzyme"/>
    <property type="match status" value="1"/>
</dbReference>
<dbReference type="STRING" id="44689.Q54FR5"/>
<dbReference type="eggNOG" id="KOG0895">
    <property type="taxonomic scope" value="Eukaryota"/>
</dbReference>
<evidence type="ECO:0000256" key="1">
    <source>
        <dbReference type="ARBA" id="ARBA00022679"/>
    </source>
</evidence>
<feature type="region of interest" description="Disordered" evidence="4">
    <location>
        <begin position="584"/>
        <end position="631"/>
    </location>
</feature>
<dbReference type="PANTHER" id="PTHR46116">
    <property type="entry name" value="(E3-INDEPENDENT) E2 UBIQUITIN-CONJUGATING ENZYME"/>
    <property type="match status" value="1"/>
</dbReference>